<accession>A0AAP4BUS0</accession>
<name>A0AAP4BUS0_9CORY</name>
<keyword evidence="3 10" id="KW-0812">Transmembrane</keyword>
<evidence type="ECO:0000256" key="8">
    <source>
        <dbReference type="ARBA" id="ARBA00035585"/>
    </source>
</evidence>
<comment type="catalytic activity">
    <reaction evidence="8">
        <text>fluoride(in) = fluoride(out)</text>
        <dbReference type="Rhea" id="RHEA:76159"/>
        <dbReference type="ChEBI" id="CHEBI:17051"/>
    </reaction>
    <physiologicalReaction direction="left-to-right" evidence="8">
        <dbReference type="Rhea" id="RHEA:76160"/>
    </physiologicalReaction>
</comment>
<dbReference type="Proteomes" id="UP001226160">
    <property type="component" value="Unassembled WGS sequence"/>
</dbReference>
<proteinExistence type="inferred from homology"/>
<reference evidence="11" key="1">
    <citation type="submission" date="2023-05" db="EMBL/GenBank/DDBJ databases">
        <title>Metabolic capabilities are highly conserved among human nasal-associated Corynebacterium species in pangenomic analyses.</title>
        <authorList>
            <person name="Tran T.H."/>
            <person name="Roberts A.Q."/>
            <person name="Escapa I.F."/>
            <person name="Gao W."/>
            <person name="Conlan S."/>
            <person name="Kong H."/>
            <person name="Segre J.A."/>
            <person name="Kelly M.S."/>
            <person name="Lemon K.P."/>
        </authorList>
    </citation>
    <scope>NUCLEOTIDE SEQUENCE</scope>
    <source>
        <strain evidence="11">KPL2654</strain>
    </source>
</reference>
<comment type="caution">
    <text evidence="11">The sequence shown here is derived from an EMBL/GenBank/DDBJ whole genome shotgun (WGS) entry which is preliminary data.</text>
</comment>
<evidence type="ECO:0000313" key="11">
    <source>
        <dbReference type="EMBL" id="MDK4326338.1"/>
    </source>
</evidence>
<evidence type="ECO:0000256" key="3">
    <source>
        <dbReference type="ARBA" id="ARBA00022692"/>
    </source>
</evidence>
<protein>
    <recommendedName>
        <fullName evidence="10">Fluoride-specific ion channel</fullName>
    </recommendedName>
</protein>
<comment type="similarity">
    <text evidence="7 10">Belongs to the fluoride channel Fluc/FEX (TC 1.A.43) family.</text>
</comment>
<dbReference type="InterPro" id="IPR003691">
    <property type="entry name" value="FluC"/>
</dbReference>
<comment type="function">
    <text evidence="9">Fluoride-specific ion channel. Important for reducing fluoride concentration in the cell, thus reducing its toxicity.</text>
</comment>
<keyword evidence="6" id="KW-0407">Ion channel</keyword>
<feature type="transmembrane region" description="Helical" evidence="10">
    <location>
        <begin position="79"/>
        <end position="97"/>
    </location>
</feature>
<evidence type="ECO:0000256" key="6">
    <source>
        <dbReference type="ARBA" id="ARBA00023303"/>
    </source>
</evidence>
<feature type="transmembrane region" description="Helical" evidence="10">
    <location>
        <begin position="5"/>
        <end position="25"/>
    </location>
</feature>
<evidence type="ECO:0000256" key="7">
    <source>
        <dbReference type="ARBA" id="ARBA00035120"/>
    </source>
</evidence>
<evidence type="ECO:0000313" key="12">
    <source>
        <dbReference type="Proteomes" id="UP001226160"/>
    </source>
</evidence>
<keyword evidence="4 10" id="KW-1133">Transmembrane helix</keyword>
<evidence type="ECO:0000256" key="2">
    <source>
        <dbReference type="ARBA" id="ARBA00022475"/>
    </source>
</evidence>
<dbReference type="GO" id="GO:0005886">
    <property type="term" value="C:plasma membrane"/>
    <property type="evidence" value="ECO:0007669"/>
    <property type="project" value="UniProtKB-SubCell"/>
</dbReference>
<gene>
    <name evidence="11" type="ORF">QPX54_07455</name>
</gene>
<dbReference type="AlphaFoldDB" id="A0AAP4BUS0"/>
<evidence type="ECO:0000256" key="10">
    <source>
        <dbReference type="RuleBase" id="RU004340"/>
    </source>
</evidence>
<keyword evidence="6" id="KW-0813">Transport</keyword>
<keyword evidence="5 10" id="KW-0472">Membrane</keyword>
<dbReference type="EMBL" id="JASNVP010000006">
    <property type="protein sequence ID" value="MDK4326338.1"/>
    <property type="molecule type" value="Genomic_DNA"/>
</dbReference>
<comment type="caution">
    <text evidence="10">Lacks conserved residue(s) required for the propagation of feature annotation.</text>
</comment>
<organism evidence="11 12">
    <name type="scientific">Corynebacterium propinquum</name>
    <dbReference type="NCBI Taxonomy" id="43769"/>
    <lineage>
        <taxon>Bacteria</taxon>
        <taxon>Bacillati</taxon>
        <taxon>Actinomycetota</taxon>
        <taxon>Actinomycetes</taxon>
        <taxon>Mycobacteriales</taxon>
        <taxon>Corynebacteriaceae</taxon>
        <taxon>Corynebacterium</taxon>
    </lineage>
</organism>
<dbReference type="RefSeq" id="WP_284589762.1">
    <property type="nucleotide sequence ID" value="NZ_JASNVP010000006.1"/>
</dbReference>
<dbReference type="Pfam" id="PF02537">
    <property type="entry name" value="CRCB"/>
    <property type="match status" value="1"/>
</dbReference>
<keyword evidence="6" id="KW-0406">Ion transport</keyword>
<comment type="subcellular location">
    <subcellularLocation>
        <location evidence="1">Cell membrane</location>
        <topology evidence="1">Multi-pass membrane protein</topology>
    </subcellularLocation>
</comment>
<evidence type="ECO:0000256" key="9">
    <source>
        <dbReference type="ARBA" id="ARBA00049940"/>
    </source>
</evidence>
<evidence type="ECO:0000256" key="4">
    <source>
        <dbReference type="ARBA" id="ARBA00022989"/>
    </source>
</evidence>
<keyword evidence="2" id="KW-1003">Cell membrane</keyword>
<evidence type="ECO:0000256" key="5">
    <source>
        <dbReference type="ARBA" id="ARBA00023136"/>
    </source>
</evidence>
<evidence type="ECO:0000256" key="1">
    <source>
        <dbReference type="ARBA" id="ARBA00004651"/>
    </source>
</evidence>
<sequence>MFREALMIGIGAAIGALVRFVTLAIFGEELFPVAVLDMIACFLMGYLAPGPFGGAGMLGGFSTYSAFVGLAFTELGSHQVFYVIGIVLACMFCWLGGDQLRNVLDLREKMAHFVLTHGPWAHPETNPRVNPDFRATADAAANVADNENGKDGEGE</sequence>
<dbReference type="GO" id="GO:0034220">
    <property type="term" value="P:monoatomic ion transmembrane transport"/>
    <property type="evidence" value="ECO:0007669"/>
    <property type="project" value="UniProtKB-KW"/>
</dbReference>